<dbReference type="AlphaFoldDB" id="A0A1H9WVF5"/>
<comment type="caution">
    <text evidence="1">The sequence shown here is derived from an EMBL/GenBank/DDBJ whole genome shotgun (WGS) entry which is preliminary data.</text>
</comment>
<protein>
    <submittedName>
        <fullName evidence="1">Uncharacterized protein</fullName>
    </submittedName>
</protein>
<dbReference type="STRING" id="1464123.SAMN05444126_1515"/>
<evidence type="ECO:0000313" key="2">
    <source>
        <dbReference type="Proteomes" id="UP000199318"/>
    </source>
</evidence>
<organism evidence="1 2">
    <name type="scientific">Salisediminibacterium halotolerans</name>
    <dbReference type="NCBI Taxonomy" id="517425"/>
    <lineage>
        <taxon>Bacteria</taxon>
        <taxon>Bacillati</taxon>
        <taxon>Bacillota</taxon>
        <taxon>Bacilli</taxon>
        <taxon>Bacillales</taxon>
        <taxon>Bacillaceae</taxon>
        <taxon>Salisediminibacterium</taxon>
    </lineage>
</organism>
<proteinExistence type="predicted"/>
<keyword evidence="2" id="KW-1185">Reference proteome</keyword>
<dbReference type="EMBL" id="FOGV01000051">
    <property type="protein sequence ID" value="SES37908.1"/>
    <property type="molecule type" value="Genomic_DNA"/>
</dbReference>
<reference evidence="2" key="1">
    <citation type="submission" date="2016-10" db="EMBL/GenBank/DDBJ databases">
        <authorList>
            <person name="de Groot N.N."/>
        </authorList>
    </citation>
    <scope>NUCLEOTIDE SEQUENCE [LARGE SCALE GENOMIC DNA]</scope>
    <source>
        <strain evidence="2">10nlg</strain>
    </source>
</reference>
<accession>A0A1H9WVF5</accession>
<evidence type="ECO:0000313" key="1">
    <source>
        <dbReference type="EMBL" id="SES37908.1"/>
    </source>
</evidence>
<sequence>MVMIVMNKSDFLDELRLHIGAAYDYANTREEFIRFMIEAVYEKTDQELSFTLSRSSNGILTTILSLGEEKHNKEQNRLGEGFFLTDKMLSAGYINKGAEHVFYVPIPIDGRTSYFVTVQFTNHNYIYTREDRIFISEVLQFIHVKQSTLR</sequence>
<name>A0A1H9WVF5_9BACI</name>
<dbReference type="Proteomes" id="UP000199318">
    <property type="component" value="Unassembled WGS sequence"/>
</dbReference>
<gene>
    <name evidence="1" type="ORF">SAMN05444126_1515</name>
</gene>